<gene>
    <name evidence="9" type="ORF">SAMN05216431_1201</name>
</gene>
<dbReference type="Gene3D" id="1.10.287.950">
    <property type="entry name" value="Methyl-accepting chemotaxis protein"/>
    <property type="match status" value="1"/>
</dbReference>
<feature type="transmembrane region" description="Helical" evidence="7">
    <location>
        <begin position="12"/>
        <end position="34"/>
    </location>
</feature>
<name>A0ABY1AEX2_9LACO</name>
<keyword evidence="3 7" id="KW-0812">Transmembrane</keyword>
<feature type="transmembrane region" description="Helical" evidence="7">
    <location>
        <begin position="284"/>
        <end position="307"/>
    </location>
</feature>
<dbReference type="Pfam" id="PF02743">
    <property type="entry name" value="dCache_1"/>
    <property type="match status" value="1"/>
</dbReference>
<evidence type="ECO:0000256" key="6">
    <source>
        <dbReference type="SAM" id="Coils"/>
    </source>
</evidence>
<evidence type="ECO:0000313" key="10">
    <source>
        <dbReference type="Proteomes" id="UP000182089"/>
    </source>
</evidence>
<dbReference type="SUPFAM" id="SSF103190">
    <property type="entry name" value="Sensory domain-like"/>
    <property type="match status" value="1"/>
</dbReference>
<dbReference type="InterPro" id="IPR029151">
    <property type="entry name" value="Sensor-like_sf"/>
</dbReference>
<protein>
    <submittedName>
        <fullName evidence="9">Methyl-accepting chemotaxis sensory transducer with Cache sensor</fullName>
    </submittedName>
</protein>
<dbReference type="Proteomes" id="UP000182089">
    <property type="component" value="Unassembled WGS sequence"/>
</dbReference>
<comment type="subcellular location">
    <subcellularLocation>
        <location evidence="1">Cell membrane</location>
        <topology evidence="1">Multi-pass membrane protein</topology>
    </subcellularLocation>
</comment>
<feature type="coiled-coil region" evidence="6">
    <location>
        <begin position="368"/>
        <end position="398"/>
    </location>
</feature>
<reference evidence="9 10" key="1">
    <citation type="submission" date="2016-10" db="EMBL/GenBank/DDBJ databases">
        <authorList>
            <person name="Varghese N."/>
            <person name="Submissions S."/>
        </authorList>
    </citation>
    <scope>NUCLEOTIDE SEQUENCE [LARGE SCALE GENOMIC DNA]</scope>
    <source>
        <strain evidence="9 10">WC1T17</strain>
    </source>
</reference>
<evidence type="ECO:0000256" key="5">
    <source>
        <dbReference type="ARBA" id="ARBA00023136"/>
    </source>
</evidence>
<keyword evidence="6" id="KW-0175">Coiled coil</keyword>
<evidence type="ECO:0000256" key="3">
    <source>
        <dbReference type="ARBA" id="ARBA00022692"/>
    </source>
</evidence>
<comment type="caution">
    <text evidence="9">The sequence shown here is derived from an EMBL/GenBank/DDBJ whole genome shotgun (WGS) entry which is preliminary data.</text>
</comment>
<keyword evidence="5 7" id="KW-0472">Membrane</keyword>
<dbReference type="InterPro" id="IPR033479">
    <property type="entry name" value="dCache_1"/>
</dbReference>
<dbReference type="Gene3D" id="3.30.450.20">
    <property type="entry name" value="PAS domain"/>
    <property type="match status" value="2"/>
</dbReference>
<sequence>MKRKTKTIGTPLLIALMAIGIIPLIILLSVSYIATSNLLVQRNQKSKESAVSVVQTFRSGMQERTTKMAQLVGKYDELIGKSHTKASVQSKISALVSYDSDLKVATVGYTDGEYVSTEHLPEDYQITSRPWFKQGLQNLGKVTWTQPYKDVATGDYVITAVYSHKTKDNKTMVMALDVSYRNLSQTMEKLKIGNTGRVTLVSKKGLILATQGAERNEGFSVGKSIASNKIFKAIKNASKRKGTVHLKGQSTITDIYYDKGKVGSNTWTFAFVNKGDLRSERQVLIVQTLVVIAIVAIIVVIFAVFAVRKVQAITKLYLERLSSAGEGKLVKIDPKTSDAMAVPDPMGREFNQISYGYNQMLESIGSLLQNVKQESKNVAEKSEALLELSKQTDKATEEVTQTINGIAEVTSSQAQETQESVSRL</sequence>
<evidence type="ECO:0000256" key="2">
    <source>
        <dbReference type="ARBA" id="ARBA00022475"/>
    </source>
</evidence>
<feature type="domain" description="Cache" evidence="8">
    <location>
        <begin position="77"/>
        <end position="253"/>
    </location>
</feature>
<evidence type="ECO:0000256" key="4">
    <source>
        <dbReference type="ARBA" id="ARBA00022989"/>
    </source>
</evidence>
<accession>A0ABY1AEX2</accession>
<keyword evidence="2" id="KW-1003">Cell membrane</keyword>
<proteinExistence type="predicted"/>
<keyword evidence="4 7" id="KW-1133">Transmembrane helix</keyword>
<dbReference type="EMBL" id="FOCC01000020">
    <property type="protein sequence ID" value="SEN00895.1"/>
    <property type="molecule type" value="Genomic_DNA"/>
</dbReference>
<feature type="non-terminal residue" evidence="9">
    <location>
        <position position="424"/>
    </location>
</feature>
<organism evidence="9 10">
    <name type="scientific">Ligilactobacillus ruminis</name>
    <dbReference type="NCBI Taxonomy" id="1623"/>
    <lineage>
        <taxon>Bacteria</taxon>
        <taxon>Bacillati</taxon>
        <taxon>Bacillota</taxon>
        <taxon>Bacilli</taxon>
        <taxon>Lactobacillales</taxon>
        <taxon>Lactobacillaceae</taxon>
        <taxon>Ligilactobacillus</taxon>
    </lineage>
</organism>
<evidence type="ECO:0000256" key="1">
    <source>
        <dbReference type="ARBA" id="ARBA00004651"/>
    </source>
</evidence>
<evidence type="ECO:0000259" key="8">
    <source>
        <dbReference type="Pfam" id="PF02743"/>
    </source>
</evidence>
<evidence type="ECO:0000313" key="9">
    <source>
        <dbReference type="EMBL" id="SEN00895.1"/>
    </source>
</evidence>
<evidence type="ECO:0000256" key="7">
    <source>
        <dbReference type="SAM" id="Phobius"/>
    </source>
</evidence>